<dbReference type="Proteomes" id="UP000250235">
    <property type="component" value="Unassembled WGS sequence"/>
</dbReference>
<feature type="region of interest" description="Disordered" evidence="1">
    <location>
        <begin position="1"/>
        <end position="26"/>
    </location>
</feature>
<proteinExistence type="predicted"/>
<reference evidence="2 3" key="1">
    <citation type="journal article" date="2015" name="Proc. Natl. Acad. Sci. U.S.A.">
        <title>The resurrection genome of Boea hygrometrica: A blueprint for survival of dehydration.</title>
        <authorList>
            <person name="Xiao L."/>
            <person name="Yang G."/>
            <person name="Zhang L."/>
            <person name="Yang X."/>
            <person name="Zhao S."/>
            <person name="Ji Z."/>
            <person name="Zhou Q."/>
            <person name="Hu M."/>
            <person name="Wang Y."/>
            <person name="Chen M."/>
            <person name="Xu Y."/>
            <person name="Jin H."/>
            <person name="Xiao X."/>
            <person name="Hu G."/>
            <person name="Bao F."/>
            <person name="Hu Y."/>
            <person name="Wan P."/>
            <person name="Li L."/>
            <person name="Deng X."/>
            <person name="Kuang T."/>
            <person name="Xiang C."/>
            <person name="Zhu J.K."/>
            <person name="Oliver M.J."/>
            <person name="He Y."/>
        </authorList>
    </citation>
    <scope>NUCLEOTIDE SEQUENCE [LARGE SCALE GENOMIC DNA]</scope>
    <source>
        <strain evidence="3">cv. XS01</strain>
    </source>
</reference>
<evidence type="ECO:0000256" key="1">
    <source>
        <dbReference type="SAM" id="MobiDB-lite"/>
    </source>
</evidence>
<gene>
    <name evidence="2" type="ORF">F511_40118</name>
</gene>
<name>A0A2Z7CTH5_9LAMI</name>
<organism evidence="2 3">
    <name type="scientific">Dorcoceras hygrometricum</name>
    <dbReference type="NCBI Taxonomy" id="472368"/>
    <lineage>
        <taxon>Eukaryota</taxon>
        <taxon>Viridiplantae</taxon>
        <taxon>Streptophyta</taxon>
        <taxon>Embryophyta</taxon>
        <taxon>Tracheophyta</taxon>
        <taxon>Spermatophyta</taxon>
        <taxon>Magnoliopsida</taxon>
        <taxon>eudicotyledons</taxon>
        <taxon>Gunneridae</taxon>
        <taxon>Pentapetalae</taxon>
        <taxon>asterids</taxon>
        <taxon>lamiids</taxon>
        <taxon>Lamiales</taxon>
        <taxon>Gesneriaceae</taxon>
        <taxon>Didymocarpoideae</taxon>
        <taxon>Trichosporeae</taxon>
        <taxon>Loxocarpinae</taxon>
        <taxon>Dorcoceras</taxon>
    </lineage>
</organism>
<evidence type="ECO:0000313" key="2">
    <source>
        <dbReference type="EMBL" id="KZV49247.1"/>
    </source>
</evidence>
<protein>
    <submittedName>
        <fullName evidence="2">Uncharacterized protein</fullName>
    </submittedName>
</protein>
<keyword evidence="3" id="KW-1185">Reference proteome</keyword>
<sequence>MRAIKESDSETRSVNPSQLGGRHSNPVVTTPMIALDFSGTTTQSASHNVALNQVVNQYANQAQDQSQQQANRFHSREIQSCLRFKPLRAAQFVPQSSEFYLTDSIHGTEELTANATSFLLVRNSRQKLQGTEICARSRLKQIPASLYSAKQIPQPALKTTRFLSANANPRALAKRHRIGDSEVHKIRRYSRSLTVDTSASSQRKQQQQSDVAFLFPILKRRCITNPNDVAAYQQLKPDPFRNNQQLVTLNNSNDDVSEFLLTKAKRHRVAPTAESGPSQIQQLNIATTSAVNSTGLTNTCRLLRHQDADSDSSSPMHFTTDDLPQIEQSTAFLPTDFDSEFAQLRATDALVLTDVLRKEMQAQKTVMSQELDVIRKVVQDQKATLSNDLMEFRVQG</sequence>
<dbReference type="EMBL" id="KQ993132">
    <property type="protein sequence ID" value="KZV49247.1"/>
    <property type="molecule type" value="Genomic_DNA"/>
</dbReference>
<accession>A0A2Z7CTH5</accession>
<dbReference type="AlphaFoldDB" id="A0A2Z7CTH5"/>
<feature type="compositionally biased region" description="Basic and acidic residues" evidence="1">
    <location>
        <begin position="1"/>
        <end position="11"/>
    </location>
</feature>
<evidence type="ECO:0000313" key="3">
    <source>
        <dbReference type="Proteomes" id="UP000250235"/>
    </source>
</evidence>